<dbReference type="AlphaFoldDB" id="X0Z8F2"/>
<organism evidence="1">
    <name type="scientific">marine sediment metagenome</name>
    <dbReference type="NCBI Taxonomy" id="412755"/>
    <lineage>
        <taxon>unclassified sequences</taxon>
        <taxon>metagenomes</taxon>
        <taxon>ecological metagenomes</taxon>
    </lineage>
</organism>
<accession>X0Z8F2</accession>
<evidence type="ECO:0000313" key="1">
    <source>
        <dbReference type="EMBL" id="GAG56658.1"/>
    </source>
</evidence>
<protein>
    <submittedName>
        <fullName evidence="1">Uncharacterized protein</fullName>
    </submittedName>
</protein>
<name>X0Z8F2_9ZZZZ</name>
<gene>
    <name evidence="1" type="ORF">S01H4_03306</name>
</gene>
<reference evidence="1" key="1">
    <citation type="journal article" date="2014" name="Front. Microbiol.">
        <title>High frequency of phylogenetically diverse reductive dehalogenase-homologous genes in deep subseafloor sedimentary metagenomes.</title>
        <authorList>
            <person name="Kawai M."/>
            <person name="Futagami T."/>
            <person name="Toyoda A."/>
            <person name="Takaki Y."/>
            <person name="Nishi S."/>
            <person name="Hori S."/>
            <person name="Arai W."/>
            <person name="Tsubouchi T."/>
            <person name="Morono Y."/>
            <person name="Uchiyama I."/>
            <person name="Ito T."/>
            <person name="Fujiyama A."/>
            <person name="Inagaki F."/>
            <person name="Takami H."/>
        </authorList>
    </citation>
    <scope>NUCLEOTIDE SEQUENCE</scope>
    <source>
        <strain evidence="1">Expedition CK06-06</strain>
    </source>
</reference>
<comment type="caution">
    <text evidence="1">The sequence shown here is derived from an EMBL/GenBank/DDBJ whole genome shotgun (WGS) entry which is preliminary data.</text>
</comment>
<sequence>MDNHPSVVQIKEGYDEEQECFIITTTSATYYYQKRAGGFSSLHDCDGIDWINFKPEKSTRIARGIPNMVWPDNIGHPGYYKVQSKPEGQCAILSISNYLI</sequence>
<dbReference type="EMBL" id="BART01000800">
    <property type="protein sequence ID" value="GAG56658.1"/>
    <property type="molecule type" value="Genomic_DNA"/>
</dbReference>
<proteinExistence type="predicted"/>